<dbReference type="Pfam" id="PF22590">
    <property type="entry name" value="Cas3-like_C_2"/>
    <property type="match status" value="1"/>
</dbReference>
<evidence type="ECO:0000256" key="3">
    <source>
        <dbReference type="ARBA" id="ARBA00022722"/>
    </source>
</evidence>
<dbReference type="NCBIfam" id="TIGR01587">
    <property type="entry name" value="cas3_core"/>
    <property type="match status" value="1"/>
</dbReference>
<name>A0ABT4ZLR1_9CYAN</name>
<dbReference type="InterPro" id="IPR054712">
    <property type="entry name" value="Cas3-like_dom"/>
</dbReference>
<keyword evidence="12" id="KW-1185">Reference proteome</keyword>
<dbReference type="InterPro" id="IPR050547">
    <property type="entry name" value="DEAD_box_RNA_helicases"/>
</dbReference>
<evidence type="ECO:0000256" key="9">
    <source>
        <dbReference type="ARBA" id="ARBA00023118"/>
    </source>
</evidence>
<evidence type="ECO:0000259" key="10">
    <source>
        <dbReference type="PROSITE" id="PS51643"/>
    </source>
</evidence>
<keyword evidence="3" id="KW-0540">Nuclease</keyword>
<evidence type="ECO:0000256" key="5">
    <source>
        <dbReference type="ARBA" id="ARBA00022741"/>
    </source>
</evidence>
<dbReference type="InterPro" id="IPR038257">
    <property type="entry name" value="CRISPR-assoc_Cas3_HD_sf"/>
</dbReference>
<evidence type="ECO:0000256" key="2">
    <source>
        <dbReference type="ARBA" id="ARBA00009046"/>
    </source>
</evidence>
<evidence type="ECO:0000313" key="12">
    <source>
        <dbReference type="Proteomes" id="UP001211711"/>
    </source>
</evidence>
<sequence>MEIIQIEDTDLQAIEGKRCRTFQAKSHSLNALEIIEDIHTRQRKRVIVICNTVSQAQGLYRDLQELNHDYTLNITLLHSRFLPEHRAQKETFLKETFAENWQDDGNCYVLISTQVIEAGINITCQVMHSQLCPMNSLLQRAGRCARFQDEQGQVLVYQTVEVNQAYSTLAEADLDPETQETPEKKQSFLPYPKETCELTWQVLQAHTESNQVNDNVGFRTEENWINQVHTAEDLLQQQRRQNNQMLFEQNFEAAFFRGDQSFASELIRSVDSRNLFVWEETGLFIDFAQEPIDPRKLISFSVPVSTLCKVWRDSKNLEFGTDWIFQRIEAPKDKAETYSQPVCTEIKSRDSLVNSINILVNPRFIYYDENVGLLIGINEFGNGFVSPPKSQRSIVSEYRYHMDTYVGHLGSMWTCWRKPFKTLRLKNGEAEPTIYSSVRNELLPAGTKLIKNKIFPHIQESEAAALFELLVFFAIFTHDLGKLQVKWQQVMRGWQGIAHSSFQGQNPKQHLLAHTDYNPEDSQQKAALKDHEKKHKRPNHAVESAFLARDILTQSLVPLLHDDFAADDEQIRYICYAILMAAGRHHSAWAGGWKISDISKIKNIQLHLEAQKAIAQSWQGMTRFLNQSLPLTPANLSKSNYPAKELDLNQLNTGDEFEYFHLYLLVVRALRLCDQRSVQLNFYV</sequence>
<dbReference type="InterPro" id="IPR006483">
    <property type="entry name" value="CRISPR-assoc_Cas3_HD"/>
</dbReference>
<protein>
    <submittedName>
        <fullName evidence="11">CRISPR-associated helicase Cas3</fullName>
    </submittedName>
</protein>
<evidence type="ECO:0000256" key="7">
    <source>
        <dbReference type="ARBA" id="ARBA00022806"/>
    </source>
</evidence>
<comment type="similarity">
    <text evidence="1">In the N-terminal section; belongs to the CRISPR-associated nuclease Cas3-HD family.</text>
</comment>
<dbReference type="PROSITE" id="PS51643">
    <property type="entry name" value="HD_CAS3"/>
    <property type="match status" value="1"/>
</dbReference>
<evidence type="ECO:0000313" key="11">
    <source>
        <dbReference type="EMBL" id="MDB9440254.1"/>
    </source>
</evidence>
<feature type="domain" description="HD Cas3-type" evidence="10">
    <location>
        <begin position="447"/>
        <end position="677"/>
    </location>
</feature>
<dbReference type="InterPro" id="IPR027417">
    <property type="entry name" value="P-loop_NTPase"/>
</dbReference>
<gene>
    <name evidence="11" type="primary">cas3</name>
    <name evidence="11" type="ORF">PN497_02495</name>
</gene>
<evidence type="ECO:0000256" key="4">
    <source>
        <dbReference type="ARBA" id="ARBA00022723"/>
    </source>
</evidence>
<keyword evidence="7" id="KW-0347">Helicase</keyword>
<comment type="similarity">
    <text evidence="2">In the central section; belongs to the CRISPR-associated helicase Cas3 family.</text>
</comment>
<keyword evidence="6" id="KW-0378">Hydrolase</keyword>
<keyword evidence="5" id="KW-0547">Nucleotide-binding</keyword>
<dbReference type="Proteomes" id="UP001211711">
    <property type="component" value="Unassembled WGS sequence"/>
</dbReference>
<dbReference type="RefSeq" id="WP_096572928.1">
    <property type="nucleotide sequence ID" value="NZ_JAQMTI010000029.1"/>
</dbReference>
<dbReference type="PANTHER" id="PTHR47963:SF9">
    <property type="entry name" value="CRISPR-ASSOCIATED ENDONUCLEASE_HELICASE CAS3"/>
    <property type="match status" value="1"/>
</dbReference>
<dbReference type="PANTHER" id="PTHR47963">
    <property type="entry name" value="DEAD-BOX ATP-DEPENDENT RNA HELICASE 47, MITOCHONDRIAL"/>
    <property type="match status" value="1"/>
</dbReference>
<dbReference type="Gene3D" id="1.10.3210.30">
    <property type="match status" value="1"/>
</dbReference>
<keyword evidence="9" id="KW-0051">Antiviral defense</keyword>
<organism evidence="11 12">
    <name type="scientific">Sphaerospermopsis kisseleviana CS-549</name>
    <dbReference type="NCBI Taxonomy" id="3021783"/>
    <lineage>
        <taxon>Bacteria</taxon>
        <taxon>Bacillati</taxon>
        <taxon>Cyanobacteriota</taxon>
        <taxon>Cyanophyceae</taxon>
        <taxon>Nostocales</taxon>
        <taxon>Aphanizomenonaceae</taxon>
        <taxon>Sphaerospermopsis</taxon>
        <taxon>Sphaerospermopsis kisseleviana</taxon>
    </lineage>
</organism>
<dbReference type="SUPFAM" id="SSF52540">
    <property type="entry name" value="P-loop containing nucleoside triphosphate hydrolases"/>
    <property type="match status" value="1"/>
</dbReference>
<evidence type="ECO:0000256" key="8">
    <source>
        <dbReference type="ARBA" id="ARBA00022840"/>
    </source>
</evidence>
<proteinExistence type="inferred from homology"/>
<keyword evidence="8" id="KW-0067">ATP-binding</keyword>
<accession>A0ABT4ZLR1</accession>
<evidence type="ECO:0000256" key="1">
    <source>
        <dbReference type="ARBA" id="ARBA00006847"/>
    </source>
</evidence>
<reference evidence="11 12" key="1">
    <citation type="submission" date="2023-01" db="EMBL/GenBank/DDBJ databases">
        <title>Genomes from the Australian National Cyanobacteria Reference Collection.</title>
        <authorList>
            <person name="Willis A."/>
            <person name="Lee E.M.F."/>
        </authorList>
    </citation>
    <scope>NUCLEOTIDE SEQUENCE [LARGE SCALE GENOMIC DNA]</scope>
    <source>
        <strain evidence="11 12">CS-549</strain>
    </source>
</reference>
<dbReference type="Gene3D" id="3.40.50.300">
    <property type="entry name" value="P-loop containing nucleotide triphosphate hydrolases"/>
    <property type="match status" value="1"/>
</dbReference>
<evidence type="ECO:0000256" key="6">
    <source>
        <dbReference type="ARBA" id="ARBA00022801"/>
    </source>
</evidence>
<dbReference type="InterPro" id="IPR006474">
    <property type="entry name" value="Helicase_Cas3_CRISPR-ass_core"/>
</dbReference>
<keyword evidence="4" id="KW-0479">Metal-binding</keyword>
<comment type="caution">
    <text evidence="11">The sequence shown here is derived from an EMBL/GenBank/DDBJ whole genome shotgun (WGS) entry which is preliminary data.</text>
</comment>
<dbReference type="EMBL" id="JAQMTI010000029">
    <property type="protein sequence ID" value="MDB9440254.1"/>
    <property type="molecule type" value="Genomic_DNA"/>
</dbReference>